<organism evidence="3 4">
    <name type="scientific">Hypsizygus marmoreus</name>
    <name type="common">White beech mushroom</name>
    <name type="synonym">Agaricus marmoreus</name>
    <dbReference type="NCBI Taxonomy" id="39966"/>
    <lineage>
        <taxon>Eukaryota</taxon>
        <taxon>Fungi</taxon>
        <taxon>Dikarya</taxon>
        <taxon>Basidiomycota</taxon>
        <taxon>Agaricomycotina</taxon>
        <taxon>Agaricomycetes</taxon>
        <taxon>Agaricomycetidae</taxon>
        <taxon>Agaricales</taxon>
        <taxon>Tricholomatineae</taxon>
        <taxon>Lyophyllaceae</taxon>
        <taxon>Hypsizygus</taxon>
    </lineage>
</organism>
<dbReference type="SUPFAM" id="SSF56112">
    <property type="entry name" value="Protein kinase-like (PK-like)"/>
    <property type="match status" value="1"/>
</dbReference>
<comment type="caution">
    <text evidence="3">The sequence shown here is derived from an EMBL/GenBank/DDBJ whole genome shotgun (WGS) entry which is preliminary data.</text>
</comment>
<protein>
    <recommendedName>
        <fullName evidence="2">Fungal-type protein kinase domain-containing protein</fullName>
    </recommendedName>
</protein>
<dbReference type="PANTHER" id="PTHR38248:SF2">
    <property type="entry name" value="FUNK1 11"/>
    <property type="match status" value="1"/>
</dbReference>
<feature type="domain" description="Fungal-type protein kinase" evidence="2">
    <location>
        <begin position="36"/>
        <end position="152"/>
    </location>
</feature>
<reference evidence="3" key="1">
    <citation type="submission" date="2018-04" db="EMBL/GenBank/DDBJ databases">
        <title>Whole genome sequencing of Hypsizygus marmoreus.</title>
        <authorList>
            <person name="Choi I.-G."/>
            <person name="Min B."/>
            <person name="Kim J.-G."/>
            <person name="Kim S."/>
            <person name="Oh Y.-L."/>
            <person name="Kong W.-S."/>
            <person name="Park H."/>
            <person name="Jeong J."/>
            <person name="Song E.-S."/>
        </authorList>
    </citation>
    <scope>NUCLEOTIDE SEQUENCE [LARGE SCALE GENOMIC DNA]</scope>
    <source>
        <strain evidence="3">51987-8</strain>
    </source>
</reference>
<evidence type="ECO:0000313" key="3">
    <source>
        <dbReference type="EMBL" id="RDB24607.1"/>
    </source>
</evidence>
<name>A0A369JVN0_HYPMA</name>
<evidence type="ECO:0000313" key="4">
    <source>
        <dbReference type="Proteomes" id="UP000076154"/>
    </source>
</evidence>
<gene>
    <name evidence="3" type="ORF">Hypma_008213</name>
</gene>
<dbReference type="Proteomes" id="UP000076154">
    <property type="component" value="Unassembled WGS sequence"/>
</dbReference>
<sequence length="328" mass="37154">MSFNLTADGTPKISLSFAGTWVEEPQNGEEARPSPQHYRMFVDDGGRGLATFNSSYEMVTAVRDAFKAMKTVYEEIGVLHRRICSRNISISHCGRGALVDWDFAGTNDSLGVTPLDERHGTWQFMSIRQSEATDIPIANTLQDDMESFLHVLNLVSLRYLPSNGSPGRLKSMVENTFNKRYTTHTGKMGGGHVKEMFLASKMIRHVDFKNPPLISLLVDLASVLAVRYQEPPSDQQIQKYKECCTKAPAETIDDWEGALVAGKYLRRRDRLNDATWMLQRLNEALAGRTNWPVGDKSSQLKRLERKHKARKHRNHEHLNGAREVLEKP</sequence>
<feature type="compositionally biased region" description="Basic and acidic residues" evidence="1">
    <location>
        <begin position="316"/>
        <end position="328"/>
    </location>
</feature>
<dbReference type="InterPro" id="IPR040976">
    <property type="entry name" value="Pkinase_fungal"/>
</dbReference>
<dbReference type="Gene3D" id="1.10.510.10">
    <property type="entry name" value="Transferase(Phosphotransferase) domain 1"/>
    <property type="match status" value="1"/>
</dbReference>
<dbReference type="AlphaFoldDB" id="A0A369JVN0"/>
<dbReference type="InterPro" id="IPR011009">
    <property type="entry name" value="Kinase-like_dom_sf"/>
</dbReference>
<dbReference type="InParanoid" id="A0A369JVN0"/>
<evidence type="ECO:0000259" key="2">
    <source>
        <dbReference type="Pfam" id="PF17667"/>
    </source>
</evidence>
<dbReference type="OrthoDB" id="2747778at2759"/>
<accession>A0A369JVN0</accession>
<feature type="region of interest" description="Disordered" evidence="1">
    <location>
        <begin position="309"/>
        <end position="328"/>
    </location>
</feature>
<proteinExistence type="predicted"/>
<dbReference type="Pfam" id="PF17667">
    <property type="entry name" value="Pkinase_fungal"/>
    <property type="match status" value="1"/>
</dbReference>
<dbReference type="PANTHER" id="PTHR38248">
    <property type="entry name" value="FUNK1 6"/>
    <property type="match status" value="1"/>
</dbReference>
<keyword evidence="4" id="KW-1185">Reference proteome</keyword>
<evidence type="ECO:0000256" key="1">
    <source>
        <dbReference type="SAM" id="MobiDB-lite"/>
    </source>
</evidence>
<dbReference type="EMBL" id="LUEZ02000042">
    <property type="protein sequence ID" value="RDB24607.1"/>
    <property type="molecule type" value="Genomic_DNA"/>
</dbReference>